<dbReference type="Pfam" id="PF07727">
    <property type="entry name" value="RVT_2"/>
    <property type="match status" value="1"/>
</dbReference>
<gene>
    <name evidence="2" type="ORF">PR048_015691</name>
</gene>
<proteinExistence type="predicted"/>
<dbReference type="CDD" id="cd09272">
    <property type="entry name" value="RNase_HI_RT_Ty1"/>
    <property type="match status" value="1"/>
</dbReference>
<protein>
    <recommendedName>
        <fullName evidence="1">Reverse transcriptase Ty1/copia-type domain-containing protein</fullName>
    </recommendedName>
</protein>
<evidence type="ECO:0000313" key="3">
    <source>
        <dbReference type="Proteomes" id="UP001159363"/>
    </source>
</evidence>
<dbReference type="Proteomes" id="UP001159363">
    <property type="component" value="Chromosome 4"/>
</dbReference>
<keyword evidence="3" id="KW-1185">Reference proteome</keyword>
<dbReference type="EMBL" id="JARBHB010000005">
    <property type="protein sequence ID" value="KAJ8883836.1"/>
    <property type="molecule type" value="Genomic_DNA"/>
</dbReference>
<evidence type="ECO:0000259" key="1">
    <source>
        <dbReference type="Pfam" id="PF07727"/>
    </source>
</evidence>
<dbReference type="PANTHER" id="PTHR11439">
    <property type="entry name" value="GAG-POL-RELATED RETROTRANSPOSON"/>
    <property type="match status" value="1"/>
</dbReference>
<dbReference type="InterPro" id="IPR013103">
    <property type="entry name" value="RVT_2"/>
</dbReference>
<organism evidence="2 3">
    <name type="scientific">Dryococelus australis</name>
    <dbReference type="NCBI Taxonomy" id="614101"/>
    <lineage>
        <taxon>Eukaryota</taxon>
        <taxon>Metazoa</taxon>
        <taxon>Ecdysozoa</taxon>
        <taxon>Arthropoda</taxon>
        <taxon>Hexapoda</taxon>
        <taxon>Insecta</taxon>
        <taxon>Pterygota</taxon>
        <taxon>Neoptera</taxon>
        <taxon>Polyneoptera</taxon>
        <taxon>Phasmatodea</taxon>
        <taxon>Verophasmatodea</taxon>
        <taxon>Anareolatae</taxon>
        <taxon>Phasmatidae</taxon>
        <taxon>Eurycanthinae</taxon>
        <taxon>Dryococelus</taxon>
    </lineage>
</organism>
<accession>A0ABQ9HI66</accession>
<comment type="caution">
    <text evidence="2">The sequence shown here is derived from an EMBL/GenBank/DDBJ whole genome shotgun (WGS) entry which is preliminary data.</text>
</comment>
<dbReference type="PANTHER" id="PTHR11439:SF483">
    <property type="entry name" value="PEPTIDE SYNTHASE GLIP-LIKE, PUTATIVE (AFU_ORTHOLOGUE AFUA_3G12920)-RELATED"/>
    <property type="match status" value="1"/>
</dbReference>
<evidence type="ECO:0000313" key="2">
    <source>
        <dbReference type="EMBL" id="KAJ8883836.1"/>
    </source>
</evidence>
<reference evidence="2 3" key="1">
    <citation type="submission" date="2023-02" db="EMBL/GenBank/DDBJ databases">
        <title>LHISI_Scaffold_Assembly.</title>
        <authorList>
            <person name="Stuart O.P."/>
            <person name="Cleave R."/>
            <person name="Magrath M.J.L."/>
            <person name="Mikheyev A.S."/>
        </authorList>
    </citation>
    <scope>NUCLEOTIDE SEQUENCE [LARGE SCALE GENOMIC DNA]</scope>
    <source>
        <strain evidence="2">Daus_M_001</strain>
        <tissue evidence="2">Leg muscle</tissue>
    </source>
</reference>
<name>A0ABQ9HI66_9NEOP</name>
<feature type="domain" description="Reverse transcriptase Ty1/copia-type" evidence="1">
    <location>
        <begin position="3"/>
        <end position="72"/>
    </location>
</feature>
<sequence>MLIKGEKTQVEDLIRLLKCEFKAKGLGILSVFLGTMIVNDGDEVNISQSSCINKILSKFSMILCKGVNTPMVGDFQVDTEEPVNETATNWIIHVCCNCHIFLNKPTEQLWIAGKRVLRYLQQTQDLCLTFKPSSNDKLVCYSDSDWVGDKLDRKSVSGCAFLRGKNSILWGPRKQGIVALSTAEAEYIACATAACDLVYLQGVLQDFQSTTSTPVLLTDNQSATDMAESFENSRHSHHIDIKSHYLKCLVDKKRIKINYVSSENNTTDIMTKALCQLKKMLHPLLTSLVAPFEFKALTQLKTLTFDFTMMRCASRGAGGVFVSCLRAGGEQELMMCLEPRSV</sequence>